<evidence type="ECO:0000313" key="3">
    <source>
        <dbReference type="EMBL" id="MFC7337295.1"/>
    </source>
</evidence>
<dbReference type="EMBL" id="JBHTBS010000003">
    <property type="protein sequence ID" value="MFC7337295.1"/>
    <property type="molecule type" value="Genomic_DNA"/>
</dbReference>
<dbReference type="PROSITE" id="PS50943">
    <property type="entry name" value="HTH_CROC1"/>
    <property type="match status" value="1"/>
</dbReference>
<gene>
    <name evidence="3" type="ORF">ACFQY0_08925</name>
</gene>
<dbReference type="InterPro" id="IPR013430">
    <property type="entry name" value="Toxin_antidote_HigA"/>
</dbReference>
<dbReference type="Gene3D" id="1.10.260.40">
    <property type="entry name" value="lambda repressor-like DNA-binding domains"/>
    <property type="match status" value="1"/>
</dbReference>
<evidence type="ECO:0000313" key="4">
    <source>
        <dbReference type="Proteomes" id="UP001596472"/>
    </source>
</evidence>
<proteinExistence type="predicted"/>
<dbReference type="Pfam" id="PF01381">
    <property type="entry name" value="HTH_3"/>
    <property type="match status" value="1"/>
</dbReference>
<dbReference type="SUPFAM" id="SSF47413">
    <property type="entry name" value="lambda repressor-like DNA-binding domains"/>
    <property type="match status" value="1"/>
</dbReference>
<dbReference type="NCBIfam" id="TIGR02607">
    <property type="entry name" value="antidote_HigA"/>
    <property type="match status" value="1"/>
</dbReference>
<organism evidence="3 4">
    <name type="scientific">Haloferula chungangensis</name>
    <dbReference type="NCBI Taxonomy" id="1048331"/>
    <lineage>
        <taxon>Bacteria</taxon>
        <taxon>Pseudomonadati</taxon>
        <taxon>Verrucomicrobiota</taxon>
        <taxon>Verrucomicrobiia</taxon>
        <taxon>Verrucomicrobiales</taxon>
        <taxon>Verrucomicrobiaceae</taxon>
        <taxon>Haloferula</taxon>
    </lineage>
</organism>
<reference evidence="4" key="1">
    <citation type="journal article" date="2019" name="Int. J. Syst. Evol. Microbiol.">
        <title>The Global Catalogue of Microorganisms (GCM) 10K type strain sequencing project: providing services to taxonomists for standard genome sequencing and annotation.</title>
        <authorList>
            <consortium name="The Broad Institute Genomics Platform"/>
            <consortium name="The Broad Institute Genome Sequencing Center for Infectious Disease"/>
            <person name="Wu L."/>
            <person name="Ma J."/>
        </authorList>
    </citation>
    <scope>NUCLEOTIDE SEQUENCE [LARGE SCALE GENOMIC DNA]</scope>
    <source>
        <strain evidence="4">CGMCC 4.1467</strain>
    </source>
</reference>
<keyword evidence="4" id="KW-1185">Reference proteome</keyword>
<name>A0ABW2L6X0_9BACT</name>
<evidence type="ECO:0000256" key="1">
    <source>
        <dbReference type="ARBA" id="ARBA00023125"/>
    </source>
</evidence>
<dbReference type="InterPro" id="IPR010982">
    <property type="entry name" value="Lambda_DNA-bd_dom_sf"/>
</dbReference>
<evidence type="ECO:0000259" key="2">
    <source>
        <dbReference type="PROSITE" id="PS50943"/>
    </source>
</evidence>
<dbReference type="Proteomes" id="UP001596472">
    <property type="component" value="Unassembled WGS sequence"/>
</dbReference>
<dbReference type="InterPro" id="IPR001387">
    <property type="entry name" value="Cro/C1-type_HTH"/>
</dbReference>
<dbReference type="PANTHER" id="PTHR36924:SF1">
    <property type="entry name" value="ANTITOXIN HIGA-1"/>
    <property type="match status" value="1"/>
</dbReference>
<dbReference type="SMART" id="SM00530">
    <property type="entry name" value="HTH_XRE"/>
    <property type="match status" value="1"/>
</dbReference>
<dbReference type="CDD" id="cd00093">
    <property type="entry name" value="HTH_XRE"/>
    <property type="match status" value="1"/>
</dbReference>
<feature type="domain" description="HTH cro/C1-type" evidence="2">
    <location>
        <begin position="24"/>
        <end position="71"/>
    </location>
</feature>
<dbReference type="RefSeq" id="WP_379711449.1">
    <property type="nucleotide sequence ID" value="NZ_JBHTBS010000003.1"/>
</dbReference>
<dbReference type="PANTHER" id="PTHR36924">
    <property type="entry name" value="ANTITOXIN HIGA-1"/>
    <property type="match status" value="1"/>
</dbReference>
<sequence length="99" mass="10962">MKQKDLLPMIHPGEILLEEFIRPLGLTQASVSRATGIPPSRLTEITKCRRGISAETALRLARYFGTSAAFWMGLQADHDLEAAERSFGKKIAREVSAHV</sequence>
<keyword evidence="1" id="KW-0238">DNA-binding</keyword>
<comment type="caution">
    <text evidence="3">The sequence shown here is derived from an EMBL/GenBank/DDBJ whole genome shotgun (WGS) entry which is preliminary data.</text>
</comment>
<accession>A0ABW2L6X0</accession>
<protein>
    <submittedName>
        <fullName evidence="3">HigA family addiction module antitoxin</fullName>
    </submittedName>
</protein>